<dbReference type="EMBL" id="JBKBDD010000003">
    <property type="protein sequence ID" value="MFN6543405.1"/>
    <property type="molecule type" value="Genomic_DNA"/>
</dbReference>
<evidence type="ECO:0000313" key="2">
    <source>
        <dbReference type="EMBL" id="MFN6543405.1"/>
    </source>
</evidence>
<keyword evidence="3" id="KW-1185">Reference proteome</keyword>
<evidence type="ECO:0000313" key="3">
    <source>
        <dbReference type="Proteomes" id="UP001635816"/>
    </source>
</evidence>
<dbReference type="InterPro" id="IPR029066">
    <property type="entry name" value="PLP-binding_barrel"/>
</dbReference>
<evidence type="ECO:0000259" key="1">
    <source>
        <dbReference type="Pfam" id="PF02784"/>
    </source>
</evidence>
<feature type="domain" description="Orn/DAP/Arg decarboxylase 2 N-terminal" evidence="1">
    <location>
        <begin position="59"/>
        <end position="278"/>
    </location>
</feature>
<dbReference type="Pfam" id="PF02784">
    <property type="entry name" value="Orn_Arg_deC_N"/>
    <property type="match status" value="1"/>
</dbReference>
<dbReference type="Proteomes" id="UP001635816">
    <property type="component" value="Unassembled WGS sequence"/>
</dbReference>
<gene>
    <name evidence="2" type="ORF">ACK4CT_09450</name>
</gene>
<reference evidence="2 3" key="1">
    <citation type="submission" date="2024-12" db="EMBL/GenBank/DDBJ databases">
        <title>The coexistence of Mycolicibacterium septicum and Mycolicibacterium nivoides in clinical samples.</title>
        <authorList>
            <person name="Wang C."/>
            <person name="Feng Y."/>
            <person name="Zong Z."/>
        </authorList>
    </citation>
    <scope>NUCLEOTIDE SEQUENCE [LARGE SCALE GENOMIC DNA]</scope>
    <source>
        <strain evidence="2 3">120309</strain>
    </source>
</reference>
<dbReference type="SUPFAM" id="SSF51419">
    <property type="entry name" value="PLP-binding barrel"/>
    <property type="match status" value="1"/>
</dbReference>
<comment type="caution">
    <text evidence="2">The sequence shown here is derived from an EMBL/GenBank/DDBJ whole genome shotgun (WGS) entry which is preliminary data.</text>
</comment>
<protein>
    <submittedName>
        <fullName evidence="2">LysA protein</fullName>
    </submittedName>
</protein>
<dbReference type="Gene3D" id="3.20.20.10">
    <property type="entry name" value="Alanine racemase"/>
    <property type="match status" value="1"/>
</dbReference>
<organism evidence="2 3">
    <name type="scientific">Mycolicibacterium nivoides</name>
    <dbReference type="NCBI Taxonomy" id="2487344"/>
    <lineage>
        <taxon>Bacteria</taxon>
        <taxon>Bacillati</taxon>
        <taxon>Actinomycetota</taxon>
        <taxon>Actinomycetes</taxon>
        <taxon>Mycobacteriales</taxon>
        <taxon>Mycobacteriaceae</taxon>
        <taxon>Mycolicibacterium</taxon>
    </lineage>
</organism>
<dbReference type="RefSeq" id="WP_409543033.1">
    <property type="nucleotide sequence ID" value="NZ_JBKBDD010000003.1"/>
</dbReference>
<name>A0ABW9L6W4_9MYCO</name>
<dbReference type="InterPro" id="IPR022644">
    <property type="entry name" value="De-COase2_N"/>
</dbReference>
<sequence length="302" mass="32320">MATGSGPGPRLRKNKFPVTLSDFLMHVLSAQTPRARAAVIATEAVRSPVGEPWGEDLMRYQDYRRTFRAAEVPLPAAVLGNRALAKWARDQQVSVDVRSGADIAGVVAASIPLSHVTVFADGLRESELRAAAKLGFGHIVTGTVQQIEILRSVVVQQQDVAIRMSDASVTMRALTGSAPRGFRFDSTEADVAMAAVIGHDRLNLVGLHCDIGTGDDDFISYPAAIGQMIAEMTQVRHDHGVLLTRLGLGCGRIVPPATWTAEWRRIAAEIDESLDDACGTLRFPRPLVVLSAPVAVGGRNAA</sequence>
<proteinExistence type="predicted"/>
<accession>A0ABW9L6W4</accession>